<gene>
    <name evidence="2" type="ORF">GGQ92_001822</name>
</gene>
<dbReference type="EMBL" id="JACHON010000007">
    <property type="protein sequence ID" value="MBB6513032.1"/>
    <property type="molecule type" value="Genomic_DNA"/>
</dbReference>
<keyword evidence="1" id="KW-1133">Transmembrane helix</keyword>
<evidence type="ECO:0000313" key="2">
    <source>
        <dbReference type="EMBL" id="MBB6513032.1"/>
    </source>
</evidence>
<dbReference type="Proteomes" id="UP000572212">
    <property type="component" value="Unassembled WGS sequence"/>
</dbReference>
<keyword evidence="1" id="KW-0812">Transmembrane</keyword>
<keyword evidence="1" id="KW-0472">Membrane</keyword>
<dbReference type="AlphaFoldDB" id="A0A841RM82"/>
<feature type="transmembrane region" description="Helical" evidence="1">
    <location>
        <begin position="28"/>
        <end position="51"/>
    </location>
</feature>
<sequence>MNKAKYRNRWLTDIRFEDVLTKKESKHYAVSLALGFIGMIPFMFACISMVISLNLVVALVFWSFALVTLGTGVTFIIITHRKIKKRTDILIENEILQRATAERGKLIQADIYVLPFPKSQCEKVIEKLTRLDLCEIQQFTATGDIYFFPHITSHQEKMEAKGVTEF</sequence>
<evidence type="ECO:0000256" key="1">
    <source>
        <dbReference type="SAM" id="Phobius"/>
    </source>
</evidence>
<comment type="caution">
    <text evidence="2">The sequence shown here is derived from an EMBL/GenBank/DDBJ whole genome shotgun (WGS) entry which is preliminary data.</text>
</comment>
<reference evidence="2 3" key="1">
    <citation type="submission" date="2020-08" db="EMBL/GenBank/DDBJ databases">
        <title>Genomic Encyclopedia of Type Strains, Phase IV (KMG-IV): sequencing the most valuable type-strain genomes for metagenomic binning, comparative biology and taxonomic classification.</title>
        <authorList>
            <person name="Goeker M."/>
        </authorList>
    </citation>
    <scope>NUCLEOTIDE SEQUENCE [LARGE SCALE GENOMIC DNA]</scope>
    <source>
        <strain evidence="2 3">DSM 11805</strain>
    </source>
</reference>
<protein>
    <submittedName>
        <fullName evidence="2">Uncharacterized protein</fullName>
    </submittedName>
</protein>
<proteinExistence type="predicted"/>
<feature type="transmembrane region" description="Helical" evidence="1">
    <location>
        <begin position="57"/>
        <end position="78"/>
    </location>
</feature>
<name>A0A841RM82_9BACI</name>
<organism evidence="2 3">
    <name type="scientific">Gracilibacillus halotolerans</name>
    <dbReference type="NCBI Taxonomy" id="74386"/>
    <lineage>
        <taxon>Bacteria</taxon>
        <taxon>Bacillati</taxon>
        <taxon>Bacillota</taxon>
        <taxon>Bacilli</taxon>
        <taxon>Bacillales</taxon>
        <taxon>Bacillaceae</taxon>
        <taxon>Gracilibacillus</taxon>
    </lineage>
</organism>
<keyword evidence="3" id="KW-1185">Reference proteome</keyword>
<evidence type="ECO:0000313" key="3">
    <source>
        <dbReference type="Proteomes" id="UP000572212"/>
    </source>
</evidence>
<dbReference type="RefSeq" id="WP_184247444.1">
    <property type="nucleotide sequence ID" value="NZ_BAAACU010000053.1"/>
</dbReference>
<accession>A0A841RM82</accession>